<dbReference type="EMBL" id="KB031150">
    <property type="protein sequence ID" value="ELK01745.1"/>
    <property type="molecule type" value="Genomic_DNA"/>
</dbReference>
<evidence type="ECO:0000313" key="2">
    <source>
        <dbReference type="Proteomes" id="UP000010552"/>
    </source>
</evidence>
<dbReference type="Proteomes" id="UP000010552">
    <property type="component" value="Unassembled WGS sequence"/>
</dbReference>
<protein>
    <submittedName>
        <fullName evidence="1">Uncharacterized protein</fullName>
    </submittedName>
</protein>
<keyword evidence="2" id="KW-1185">Reference proteome</keyword>
<evidence type="ECO:0000313" key="1">
    <source>
        <dbReference type="EMBL" id="ELK01745.1"/>
    </source>
</evidence>
<accession>L5JQW4</accession>
<dbReference type="AlphaFoldDB" id="L5JQW4"/>
<reference evidence="2" key="1">
    <citation type="journal article" date="2013" name="Science">
        <title>Comparative analysis of bat genomes provides insight into the evolution of flight and immunity.</title>
        <authorList>
            <person name="Zhang G."/>
            <person name="Cowled C."/>
            <person name="Shi Z."/>
            <person name="Huang Z."/>
            <person name="Bishop-Lilly K.A."/>
            <person name="Fang X."/>
            <person name="Wynne J.W."/>
            <person name="Xiong Z."/>
            <person name="Baker M.L."/>
            <person name="Zhao W."/>
            <person name="Tachedjian M."/>
            <person name="Zhu Y."/>
            <person name="Zhou P."/>
            <person name="Jiang X."/>
            <person name="Ng J."/>
            <person name="Yang L."/>
            <person name="Wu L."/>
            <person name="Xiao J."/>
            <person name="Feng Y."/>
            <person name="Chen Y."/>
            <person name="Sun X."/>
            <person name="Zhang Y."/>
            <person name="Marsh G.A."/>
            <person name="Crameri G."/>
            <person name="Broder C.C."/>
            <person name="Frey K.G."/>
            <person name="Wang L.F."/>
            <person name="Wang J."/>
        </authorList>
    </citation>
    <scope>NUCLEOTIDE SEQUENCE [LARGE SCALE GENOMIC DNA]</scope>
</reference>
<name>L5JQW4_PTEAL</name>
<sequence length="87" mass="9801">MEMSATPGCVRPLPAGSYWKCACYPQLPLYAMGQDGEATGVGGQWNEQQLKRRSLGSREMSKGTRKLDPHIALLYMEPSKIQRCQRR</sequence>
<proteinExistence type="predicted"/>
<gene>
    <name evidence="1" type="ORF">PAL_GLEAN10019814</name>
</gene>
<dbReference type="InParanoid" id="L5JQW4"/>
<organism evidence="1 2">
    <name type="scientific">Pteropus alecto</name>
    <name type="common">Black flying fox</name>
    <dbReference type="NCBI Taxonomy" id="9402"/>
    <lineage>
        <taxon>Eukaryota</taxon>
        <taxon>Metazoa</taxon>
        <taxon>Chordata</taxon>
        <taxon>Craniata</taxon>
        <taxon>Vertebrata</taxon>
        <taxon>Euteleostomi</taxon>
        <taxon>Mammalia</taxon>
        <taxon>Eutheria</taxon>
        <taxon>Laurasiatheria</taxon>
        <taxon>Chiroptera</taxon>
        <taxon>Yinpterochiroptera</taxon>
        <taxon>Pteropodoidea</taxon>
        <taxon>Pteropodidae</taxon>
        <taxon>Pteropodinae</taxon>
        <taxon>Pteropus</taxon>
    </lineage>
</organism>